<accession>A0A7Z7LDW4</accession>
<evidence type="ECO:0000313" key="3">
    <source>
        <dbReference type="Proteomes" id="UP000250796"/>
    </source>
</evidence>
<dbReference type="AlphaFoldDB" id="A0A7Z7LDW4"/>
<dbReference type="Proteomes" id="UP000250796">
    <property type="component" value="Chromosome MESINF"/>
</dbReference>
<dbReference type="KEGG" id="minf:MESINF_0426"/>
<evidence type="ECO:0000256" key="1">
    <source>
        <dbReference type="SAM" id="Phobius"/>
    </source>
</evidence>
<feature type="transmembrane region" description="Helical" evidence="1">
    <location>
        <begin position="6"/>
        <end position="25"/>
    </location>
</feature>
<organism evidence="2 3">
    <name type="scientific">Mesotoga infera</name>
    <dbReference type="NCBI Taxonomy" id="1236046"/>
    <lineage>
        <taxon>Bacteria</taxon>
        <taxon>Thermotogati</taxon>
        <taxon>Thermotogota</taxon>
        <taxon>Thermotogae</taxon>
        <taxon>Kosmotogales</taxon>
        <taxon>Kosmotogaceae</taxon>
        <taxon>Mesotoga</taxon>
    </lineage>
</organism>
<proteinExistence type="predicted"/>
<sequence length="46" mass="5617">MLNKRVTSRWLWLAFVDLMILLYMFKFYNMDRIVIVGEPQECKNSC</sequence>
<dbReference type="EMBL" id="LS974202">
    <property type="protein sequence ID" value="SSC11875.1"/>
    <property type="molecule type" value="Genomic_DNA"/>
</dbReference>
<reference evidence="2 3" key="1">
    <citation type="submission" date="2017-01" db="EMBL/GenBank/DDBJ databases">
        <authorList>
            <person name="Erauso G."/>
        </authorList>
    </citation>
    <scope>NUCLEOTIDE SEQUENCE [LARGE SCALE GENOMIC DNA]</scope>
    <source>
        <strain evidence="2">MESINF1</strain>
    </source>
</reference>
<protein>
    <submittedName>
        <fullName evidence="2">Uncharacterized protein</fullName>
    </submittedName>
</protein>
<keyword evidence="1" id="KW-0812">Transmembrane</keyword>
<gene>
    <name evidence="2" type="ORF">MESINF_0426</name>
</gene>
<keyword evidence="1" id="KW-1133">Transmembrane helix</keyword>
<name>A0A7Z7LDW4_9BACT</name>
<keyword evidence="3" id="KW-1185">Reference proteome</keyword>
<evidence type="ECO:0000313" key="2">
    <source>
        <dbReference type="EMBL" id="SSC11875.1"/>
    </source>
</evidence>
<keyword evidence="1" id="KW-0472">Membrane</keyword>